<dbReference type="InterPro" id="IPR015943">
    <property type="entry name" value="WD40/YVTN_repeat-like_dom_sf"/>
</dbReference>
<dbReference type="PROSITE" id="PS50294">
    <property type="entry name" value="WD_REPEATS_REGION"/>
    <property type="match status" value="2"/>
</dbReference>
<comment type="similarity">
    <text evidence="2 10">Belongs to the WD repeat HIR1 family.</text>
</comment>
<dbReference type="InterPro" id="IPR036322">
    <property type="entry name" value="WD40_repeat_dom_sf"/>
</dbReference>
<keyword evidence="8 10" id="KW-0539">Nucleus</keyword>
<dbReference type="GO" id="GO:0005634">
    <property type="term" value="C:nucleus"/>
    <property type="evidence" value="ECO:0007669"/>
    <property type="project" value="UniProtKB-SubCell"/>
</dbReference>
<dbReference type="CDD" id="cd00200">
    <property type="entry name" value="WD40"/>
    <property type="match status" value="1"/>
</dbReference>
<organism evidence="14 15">
    <name type="scientific">Panicum virgatum</name>
    <name type="common">Blackwell switchgrass</name>
    <dbReference type="NCBI Taxonomy" id="38727"/>
    <lineage>
        <taxon>Eukaryota</taxon>
        <taxon>Viridiplantae</taxon>
        <taxon>Streptophyta</taxon>
        <taxon>Embryophyta</taxon>
        <taxon>Tracheophyta</taxon>
        <taxon>Spermatophyta</taxon>
        <taxon>Magnoliopsida</taxon>
        <taxon>Liliopsida</taxon>
        <taxon>Poales</taxon>
        <taxon>Poaceae</taxon>
        <taxon>PACMAD clade</taxon>
        <taxon>Panicoideae</taxon>
        <taxon>Panicodae</taxon>
        <taxon>Paniceae</taxon>
        <taxon>Panicinae</taxon>
        <taxon>Panicum</taxon>
        <taxon>Panicum sect. Hiantes</taxon>
    </lineage>
</organism>
<evidence type="ECO:0000256" key="6">
    <source>
        <dbReference type="ARBA" id="ARBA00023015"/>
    </source>
</evidence>
<feature type="repeat" description="WD" evidence="9">
    <location>
        <begin position="62"/>
        <end position="92"/>
    </location>
</feature>
<comment type="caution">
    <text evidence="14">The sequence shown here is derived from an EMBL/GenBank/DDBJ whole genome shotgun (WGS) entry which is preliminary data.</text>
</comment>
<dbReference type="InterPro" id="IPR019775">
    <property type="entry name" value="WD40_repeat_CS"/>
</dbReference>
<evidence type="ECO:0000259" key="12">
    <source>
        <dbReference type="Pfam" id="PF07569"/>
    </source>
</evidence>
<feature type="compositionally biased region" description="Pro residues" evidence="11">
    <location>
        <begin position="431"/>
        <end position="441"/>
    </location>
</feature>
<dbReference type="InterPro" id="IPR011494">
    <property type="entry name" value="HIRA-like_C"/>
</dbReference>
<dbReference type="GO" id="GO:0006351">
    <property type="term" value="P:DNA-templated transcription"/>
    <property type="evidence" value="ECO:0007669"/>
    <property type="project" value="InterPro"/>
</dbReference>
<accession>A0A8T0W9C6</accession>
<keyword evidence="4 10" id="KW-0677">Repeat</keyword>
<feature type="compositionally biased region" description="Polar residues" evidence="11">
    <location>
        <begin position="417"/>
        <end position="428"/>
    </location>
</feature>
<evidence type="ECO:0000259" key="13">
    <source>
        <dbReference type="Pfam" id="PF24105"/>
    </source>
</evidence>
<dbReference type="GO" id="GO:0006338">
    <property type="term" value="P:chromatin remodeling"/>
    <property type="evidence" value="ECO:0007669"/>
    <property type="project" value="InterPro"/>
</dbReference>
<evidence type="ECO:0000256" key="3">
    <source>
        <dbReference type="ARBA" id="ARBA00022574"/>
    </source>
</evidence>
<dbReference type="EMBL" id="CM029039">
    <property type="protein sequence ID" value="KAG2641934.1"/>
    <property type="molecule type" value="Genomic_DNA"/>
</dbReference>
<dbReference type="SMART" id="SM00320">
    <property type="entry name" value="WD40"/>
    <property type="match status" value="6"/>
</dbReference>
<dbReference type="PROSITE" id="PS50082">
    <property type="entry name" value="WD_REPEATS_2"/>
    <property type="match status" value="4"/>
</dbReference>
<keyword evidence="6 10" id="KW-0805">Transcription regulation</keyword>
<evidence type="ECO:0000313" key="14">
    <source>
        <dbReference type="EMBL" id="KAG2641934.1"/>
    </source>
</evidence>
<dbReference type="Pfam" id="PF07569">
    <property type="entry name" value="Hira"/>
    <property type="match status" value="1"/>
</dbReference>
<feature type="repeat" description="WD" evidence="9">
    <location>
        <begin position="121"/>
        <end position="162"/>
    </location>
</feature>
<protein>
    <recommendedName>
        <fullName evidence="10">Protein HIRA</fullName>
    </recommendedName>
</protein>
<comment type="subcellular location">
    <subcellularLocation>
        <location evidence="1 10">Nucleus</location>
    </subcellularLocation>
</comment>
<evidence type="ECO:0000256" key="10">
    <source>
        <dbReference type="RuleBase" id="RU364014"/>
    </source>
</evidence>
<evidence type="ECO:0000256" key="9">
    <source>
        <dbReference type="PROSITE-ProRule" id="PRU00221"/>
    </source>
</evidence>
<keyword evidence="3 9" id="KW-0853">WD repeat</keyword>
<dbReference type="InterPro" id="IPR001680">
    <property type="entry name" value="WD40_rpt"/>
</dbReference>
<evidence type="ECO:0000256" key="4">
    <source>
        <dbReference type="ARBA" id="ARBA00022737"/>
    </source>
</evidence>
<feature type="region of interest" description="Disordered" evidence="11">
    <location>
        <begin position="965"/>
        <end position="987"/>
    </location>
</feature>
<dbReference type="Pfam" id="PF24105">
    <property type="entry name" value="Beta-prop_CAF1B_HIR1"/>
    <property type="match status" value="1"/>
</dbReference>
<sequence length="987" mass="108115">MITEKPSWIRHEGLQIFSIDIQPGGLRFATGGGDQKVRIWSMKSVDKDNANNDSSQRLLATMRDHFGSVNCVRWARHGRYLASGSDDQVILIHERKAGSGTAEFGSGEPADLENWKVVMTLRGHTADVVDLNWSPDDSTLASGSLDNTVHIWNMANGMCTAVLRGHSSLVKGVTWDPIGSFLASQSDDKTVVIWRTSDWSLAHKTEGHWTKSLGSTFFRRLSWSPCGHFITTTHGFQKPRHSAPVLERGEWSATFDFLGHNAPVVVVKFNNSMFRKNFSNGQDTKALPAGWANGASKTSTKEQQPYNIIAIGSQDRTITVWTTASARPLFVAKHFFSQSVVDLSWSPDGYSLFACSLDGSVANFHFEAKELGYRLSDSELDELKRSRYGDVRGGQSNLVESPAQLLLEEASAKQSASKKGTSVVQQFQAPPKVPADVPNPAPVVQSQKAPEALPEDGKKTSGPAAGDTNKVTRLSSPVKQREYRRPDGRKRIIPEAVGFPSNQDNITNRSQNQVVDFSSLDQRMNGIRPSYGSSSNCINCGVKDRSGVTARANLTESLVIQKASTGAGNDGRLSVEHTGSVVPGSLTCSVLSFHVSNKKDNEESLPVCLEAKPVERAAADMIGVGGAFSTKETEIRCTRGTKTLWSDRISGKVTVLAGNANFWAVGCEDGCLQVYTKCGRRAMPAMMMGSAAVFIDCDDCWKLLLVTRRGLMYIWDLYNRTCILQDSLASLVTFPDEPSGNHAGAVKVISAKFSRCGSPLVVLASRHAFLYDMSMRCWLRIADDCFPASNFASSFSYPQGGELGKLQIDIGKFMARKPIWSRVTDDGLQTRSHLETQLAASLALKSPQEYRQCLLSYIRFLAREADESRLREVCESFLGPPMGMVSSASSTNPKNPEWDPDVLGMKKHKLLREDVLPSMASNRKVQRLLNEFMDLLSEYEAAEAKADLMDVAPTLPPAVTEAKADQMDVAPTPQPAITEANDKVITS</sequence>
<dbReference type="SUPFAM" id="SSF50978">
    <property type="entry name" value="WD40 repeat-like"/>
    <property type="match status" value="2"/>
</dbReference>
<evidence type="ECO:0000256" key="8">
    <source>
        <dbReference type="ARBA" id="ARBA00023242"/>
    </source>
</evidence>
<feature type="domain" description="CAF1B/HIR1 beta-propeller" evidence="13">
    <location>
        <begin position="11"/>
        <end position="371"/>
    </location>
</feature>
<keyword evidence="10" id="KW-0678">Repressor</keyword>
<evidence type="ECO:0000256" key="11">
    <source>
        <dbReference type="SAM" id="MobiDB-lite"/>
    </source>
</evidence>
<evidence type="ECO:0000256" key="1">
    <source>
        <dbReference type="ARBA" id="ARBA00004123"/>
    </source>
</evidence>
<dbReference type="FunFam" id="2.130.10.10:FF:000354">
    <property type="entry name" value="Protein HIRA"/>
    <property type="match status" value="1"/>
</dbReference>
<evidence type="ECO:0000313" key="15">
    <source>
        <dbReference type="Proteomes" id="UP000823388"/>
    </source>
</evidence>
<evidence type="ECO:0000256" key="7">
    <source>
        <dbReference type="ARBA" id="ARBA00023163"/>
    </source>
</evidence>
<keyword evidence="5 10" id="KW-0156">Chromatin regulator</keyword>
<dbReference type="AlphaFoldDB" id="A0A8T0W9C6"/>
<keyword evidence="15" id="KW-1185">Reference proteome</keyword>
<feature type="domain" description="Protein HIRA-like C-terminal" evidence="12">
    <location>
        <begin position="679"/>
        <end position="876"/>
    </location>
</feature>
<evidence type="ECO:0000256" key="2">
    <source>
        <dbReference type="ARBA" id="ARBA00007306"/>
    </source>
</evidence>
<dbReference type="Proteomes" id="UP000823388">
    <property type="component" value="Chromosome 2K"/>
</dbReference>
<dbReference type="PANTHER" id="PTHR13831:SF0">
    <property type="entry name" value="PROTEIN HIRA"/>
    <property type="match status" value="1"/>
</dbReference>
<dbReference type="GO" id="GO:0000417">
    <property type="term" value="C:HIR complex"/>
    <property type="evidence" value="ECO:0007669"/>
    <property type="project" value="TreeGrafter"/>
</dbReference>
<feature type="compositionally biased region" description="Polar residues" evidence="11">
    <location>
        <begin position="469"/>
        <end position="478"/>
    </location>
</feature>
<feature type="region of interest" description="Disordered" evidence="11">
    <location>
        <begin position="417"/>
        <end position="485"/>
    </location>
</feature>
<dbReference type="GO" id="GO:0006355">
    <property type="term" value="P:regulation of DNA-templated transcription"/>
    <property type="evidence" value="ECO:0007669"/>
    <property type="project" value="InterPro"/>
</dbReference>
<feature type="repeat" description="WD" evidence="9">
    <location>
        <begin position="9"/>
        <end position="50"/>
    </location>
</feature>
<dbReference type="PROSITE" id="PS00678">
    <property type="entry name" value="WD_REPEATS_1"/>
    <property type="match status" value="1"/>
</dbReference>
<dbReference type="InterPro" id="IPR031120">
    <property type="entry name" value="HIR1-like"/>
</dbReference>
<keyword evidence="7 10" id="KW-0804">Transcription</keyword>
<evidence type="ECO:0000256" key="5">
    <source>
        <dbReference type="ARBA" id="ARBA00022853"/>
    </source>
</evidence>
<gene>
    <name evidence="14" type="ORF">PVAP13_2KG218206</name>
</gene>
<dbReference type="OrthoDB" id="1741719at2759"/>
<dbReference type="GO" id="GO:0000785">
    <property type="term" value="C:chromatin"/>
    <property type="evidence" value="ECO:0007669"/>
    <property type="project" value="TreeGrafter"/>
</dbReference>
<name>A0A8T0W9C6_PANVG</name>
<dbReference type="FunFam" id="2.130.10.10:FF:000418">
    <property type="entry name" value="Protein HIRA"/>
    <property type="match status" value="1"/>
</dbReference>
<proteinExistence type="inferred from homology"/>
<dbReference type="PANTHER" id="PTHR13831">
    <property type="entry name" value="MEMBER OF THE HIR1 FAMILY OF WD-REPEAT PROTEINS"/>
    <property type="match status" value="1"/>
</dbReference>
<reference evidence="14" key="1">
    <citation type="submission" date="2020-05" db="EMBL/GenBank/DDBJ databases">
        <title>WGS assembly of Panicum virgatum.</title>
        <authorList>
            <person name="Lovell J.T."/>
            <person name="Jenkins J."/>
            <person name="Shu S."/>
            <person name="Juenger T.E."/>
            <person name="Schmutz J."/>
        </authorList>
    </citation>
    <scope>NUCLEOTIDE SEQUENCE</scope>
    <source>
        <strain evidence="14">AP13</strain>
    </source>
</reference>
<comment type="function">
    <text evidence="10">Required for replication-independent chromatin assembly and for the periodic repression of histone gene transcription during the cell cycle.</text>
</comment>
<dbReference type="GO" id="GO:0031491">
    <property type="term" value="F:nucleosome binding"/>
    <property type="evidence" value="ECO:0007669"/>
    <property type="project" value="TreeGrafter"/>
</dbReference>
<feature type="repeat" description="WD" evidence="9">
    <location>
        <begin position="163"/>
        <end position="204"/>
    </location>
</feature>
<dbReference type="InterPro" id="IPR055410">
    <property type="entry name" value="Beta-prop_CAF1B_HIR1"/>
</dbReference>
<dbReference type="Gene3D" id="2.130.10.10">
    <property type="entry name" value="YVTN repeat-like/Quinoprotein amine dehydrogenase"/>
    <property type="match status" value="2"/>
</dbReference>